<evidence type="ECO:0000313" key="13">
    <source>
        <dbReference type="EMBL" id="MCL9820092.1"/>
    </source>
</evidence>
<feature type="binding site" evidence="9">
    <location>
        <position position="147"/>
    </location>
    <ligand>
        <name>UDP-N-acetyl-alpha-D-muramoyl-L-alanyl-D-glutamate</name>
        <dbReference type="ChEBI" id="CHEBI:83900"/>
    </ligand>
</feature>
<keyword evidence="14" id="KW-1185">Reference proteome</keyword>
<dbReference type="CDD" id="cd01983">
    <property type="entry name" value="SIMIBI"/>
    <property type="match status" value="1"/>
</dbReference>
<dbReference type="SUPFAM" id="SSF53623">
    <property type="entry name" value="MurD-like peptide ligases, catalytic domain"/>
    <property type="match status" value="1"/>
</dbReference>
<dbReference type="NCBIfam" id="TIGR01085">
    <property type="entry name" value="murE"/>
    <property type="match status" value="1"/>
</dbReference>
<evidence type="ECO:0000256" key="7">
    <source>
        <dbReference type="ARBA" id="ARBA00022984"/>
    </source>
</evidence>
<keyword evidence="3 9" id="KW-0436">Ligase</keyword>
<evidence type="ECO:0000256" key="1">
    <source>
        <dbReference type="ARBA" id="ARBA00005898"/>
    </source>
</evidence>
<keyword evidence="5 9" id="KW-0067">ATP-binding</keyword>
<dbReference type="PROSITE" id="PS01011">
    <property type="entry name" value="FOLYLPOLYGLU_SYNT_1"/>
    <property type="match status" value="1"/>
</dbReference>
<gene>
    <name evidence="9" type="primary">murE</name>
    <name evidence="13" type="ORF">NCR95_07955</name>
</gene>
<feature type="domain" description="Mur ligase central" evidence="12">
    <location>
        <begin position="67"/>
        <end position="261"/>
    </location>
</feature>
<dbReference type="InterPro" id="IPR004101">
    <property type="entry name" value="Mur_ligase_C"/>
</dbReference>
<comment type="cofactor">
    <cofactor evidence="9">
        <name>Mg(2+)</name>
        <dbReference type="ChEBI" id="CHEBI:18420"/>
    </cofactor>
</comment>
<evidence type="ECO:0000256" key="5">
    <source>
        <dbReference type="ARBA" id="ARBA00022840"/>
    </source>
</evidence>
<feature type="binding site" evidence="9">
    <location>
        <begin position="69"/>
        <end position="75"/>
    </location>
    <ligand>
        <name>ATP</name>
        <dbReference type="ChEBI" id="CHEBI:30616"/>
    </ligand>
</feature>
<comment type="function">
    <text evidence="9">Catalyzes the addition of meso-diaminopimelic acid to the nucleotide precursor UDP-N-acetylmuramoyl-L-alanyl-D-glutamate (UMAG) in the biosynthesis of bacterial cell-wall peptidoglycan.</text>
</comment>
<dbReference type="EMBL" id="JAMOKX010000007">
    <property type="protein sequence ID" value="MCL9820092.1"/>
    <property type="molecule type" value="Genomic_DNA"/>
</dbReference>
<dbReference type="InterPro" id="IPR036565">
    <property type="entry name" value="Mur-like_cat_sf"/>
</dbReference>
<evidence type="ECO:0000256" key="3">
    <source>
        <dbReference type="ARBA" id="ARBA00022598"/>
    </source>
</evidence>
<feature type="short sequence motif" description="Meso-diaminopimelate recognition motif" evidence="9">
    <location>
        <begin position="352"/>
        <end position="355"/>
    </location>
</feature>
<feature type="domain" description="Mur ligase C-terminal" evidence="11">
    <location>
        <begin position="284"/>
        <end position="407"/>
    </location>
</feature>
<comment type="similarity">
    <text evidence="1 9">Belongs to the MurCDEF family. MurE subfamily.</text>
</comment>
<dbReference type="GO" id="GO:0008765">
    <property type="term" value="F:UDP-N-acetylmuramoylalanyl-D-glutamate-2,6-diaminopimelate ligase activity"/>
    <property type="evidence" value="ECO:0007669"/>
    <property type="project" value="UniProtKB-EC"/>
</dbReference>
<keyword evidence="9 10" id="KW-0132">Cell division</keyword>
<evidence type="ECO:0000256" key="8">
    <source>
        <dbReference type="ARBA" id="ARBA00023316"/>
    </source>
</evidence>
<evidence type="ECO:0000313" key="14">
    <source>
        <dbReference type="Proteomes" id="UP001057522"/>
    </source>
</evidence>
<keyword evidence="4 9" id="KW-0547">Nucleotide-binding</keyword>
<comment type="caution">
    <text evidence="9">Lacks conserved residue(s) required for the propagation of feature annotation.</text>
</comment>
<evidence type="ECO:0000256" key="2">
    <source>
        <dbReference type="ARBA" id="ARBA00022490"/>
    </source>
</evidence>
<feature type="modified residue" description="N6-carboxylysine" evidence="9">
    <location>
        <position position="179"/>
    </location>
</feature>
<comment type="caution">
    <text evidence="13">The sequence shown here is derived from an EMBL/GenBank/DDBJ whole genome shotgun (WGS) entry which is preliminary data.</text>
</comment>
<feature type="binding site" evidence="9">
    <location>
        <position position="409"/>
    </location>
    <ligand>
        <name>meso-2,6-diaminopimelate</name>
        <dbReference type="ChEBI" id="CHEBI:57791"/>
    </ligand>
</feature>
<dbReference type="RefSeq" id="WP_250604992.1">
    <property type="nucleotide sequence ID" value="NZ_JAMOKX010000007.1"/>
</dbReference>
<evidence type="ECO:0000256" key="4">
    <source>
        <dbReference type="ARBA" id="ARBA00022741"/>
    </source>
</evidence>
<feature type="binding site" evidence="9">
    <location>
        <begin position="112"/>
        <end position="113"/>
    </location>
    <ligand>
        <name>UDP-N-acetyl-alpha-D-muramoyl-L-alanyl-D-glutamate</name>
        <dbReference type="ChEBI" id="CHEBI:83900"/>
    </ligand>
</feature>
<dbReference type="InterPro" id="IPR018109">
    <property type="entry name" value="Folylpolyglutamate_synth_CS"/>
</dbReference>
<feature type="binding site" evidence="9">
    <location>
        <begin position="352"/>
        <end position="355"/>
    </location>
    <ligand>
        <name>meso-2,6-diaminopimelate</name>
        <dbReference type="ChEBI" id="CHEBI:57791"/>
    </ligand>
</feature>
<keyword evidence="7 9" id="KW-0573">Peptidoglycan synthesis</keyword>
<dbReference type="Gene3D" id="3.90.190.20">
    <property type="entry name" value="Mur ligase, C-terminal domain"/>
    <property type="match status" value="1"/>
</dbReference>
<proteinExistence type="inferred from homology"/>
<protein>
    <recommendedName>
        <fullName evidence="9">UDP-N-acetylmuramoyl-L-alanyl-D-glutamate--2,6-diaminopimelate ligase</fullName>
        <ecNumber evidence="9">6.3.2.13</ecNumber>
    </recommendedName>
    <alternativeName>
        <fullName evidence="9">Meso-A2pm-adding enzyme</fullName>
    </alternativeName>
    <alternativeName>
        <fullName evidence="9">Meso-diaminopimelate-adding enzyme</fullName>
    </alternativeName>
    <alternativeName>
        <fullName evidence="9">UDP-MurNAc-L-Ala-D-Glu:meso-diaminopimelate ligase</fullName>
    </alternativeName>
    <alternativeName>
        <fullName evidence="9">UDP-MurNAc-tripeptide synthetase</fullName>
    </alternativeName>
    <alternativeName>
        <fullName evidence="9">UDP-N-acetylmuramyl-tripeptide synthetase</fullName>
    </alternativeName>
</protein>
<feature type="binding site" evidence="9">
    <location>
        <position position="328"/>
    </location>
    <ligand>
        <name>meso-2,6-diaminopimelate</name>
        <dbReference type="ChEBI" id="CHEBI:57791"/>
    </ligand>
</feature>
<keyword evidence="8 9" id="KW-0961">Cell wall biogenesis/degradation</keyword>
<dbReference type="EC" id="6.3.2.13" evidence="9"/>
<dbReference type="SUPFAM" id="SSF53244">
    <property type="entry name" value="MurD-like peptide ligases, peptide-binding domain"/>
    <property type="match status" value="1"/>
</dbReference>
<comment type="PTM">
    <text evidence="9">Carboxylation is probably crucial for Mg(2+) binding and, consequently, for the gamma-phosphate positioning of ATP.</text>
</comment>
<name>A0ABT0TX98_9HELI</name>
<dbReference type="HAMAP" id="MF_00208">
    <property type="entry name" value="MurE"/>
    <property type="match status" value="1"/>
</dbReference>
<keyword evidence="9 10" id="KW-0131">Cell cycle</keyword>
<evidence type="ECO:0000259" key="12">
    <source>
        <dbReference type="Pfam" id="PF08245"/>
    </source>
</evidence>
<feature type="binding site" evidence="9">
    <location>
        <position position="145"/>
    </location>
    <ligand>
        <name>UDP-N-acetyl-alpha-D-muramoyl-L-alanyl-D-glutamate</name>
        <dbReference type="ChEBI" id="CHEBI:83900"/>
    </ligand>
</feature>
<evidence type="ECO:0000256" key="6">
    <source>
        <dbReference type="ARBA" id="ARBA00022960"/>
    </source>
</evidence>
<dbReference type="PANTHER" id="PTHR23135">
    <property type="entry name" value="MUR LIGASE FAMILY MEMBER"/>
    <property type="match status" value="1"/>
</dbReference>
<keyword evidence="2 9" id="KW-0963">Cytoplasm</keyword>
<evidence type="ECO:0000256" key="10">
    <source>
        <dbReference type="RuleBase" id="RU004135"/>
    </source>
</evidence>
<comment type="pathway">
    <text evidence="9 10">Cell wall biogenesis; peptidoglycan biosynthesis.</text>
</comment>
<dbReference type="Pfam" id="PF02875">
    <property type="entry name" value="Mur_ligase_C"/>
    <property type="match status" value="1"/>
</dbReference>
<keyword evidence="6 9" id="KW-0133">Cell shape</keyword>
<dbReference type="PANTHER" id="PTHR23135:SF4">
    <property type="entry name" value="UDP-N-ACETYLMURAMOYL-L-ALANYL-D-GLUTAMATE--2,6-DIAMINOPIMELATE LIGASE MURE HOMOLOG, CHLOROPLASTIC"/>
    <property type="match status" value="1"/>
</dbReference>
<dbReference type="NCBIfam" id="NF001126">
    <property type="entry name" value="PRK00139.1-4"/>
    <property type="match status" value="1"/>
</dbReference>
<keyword evidence="9" id="KW-0460">Magnesium</keyword>
<comment type="catalytic activity">
    <reaction evidence="9">
        <text>UDP-N-acetyl-alpha-D-muramoyl-L-alanyl-D-glutamate + meso-2,6-diaminopimelate + ATP = UDP-N-acetyl-alpha-D-muramoyl-L-alanyl-gamma-D-glutamyl-meso-2,6-diaminopimelate + ADP + phosphate + H(+)</text>
        <dbReference type="Rhea" id="RHEA:23676"/>
        <dbReference type="ChEBI" id="CHEBI:15378"/>
        <dbReference type="ChEBI" id="CHEBI:30616"/>
        <dbReference type="ChEBI" id="CHEBI:43474"/>
        <dbReference type="ChEBI" id="CHEBI:57791"/>
        <dbReference type="ChEBI" id="CHEBI:83900"/>
        <dbReference type="ChEBI" id="CHEBI:83905"/>
        <dbReference type="ChEBI" id="CHEBI:456216"/>
        <dbReference type="EC" id="6.3.2.13"/>
    </reaction>
</comment>
<feature type="binding site" evidence="9">
    <location>
        <position position="405"/>
    </location>
    <ligand>
        <name>meso-2,6-diaminopimelate</name>
        <dbReference type="ChEBI" id="CHEBI:57791"/>
    </ligand>
</feature>
<dbReference type="Proteomes" id="UP001057522">
    <property type="component" value="Unassembled WGS sequence"/>
</dbReference>
<evidence type="ECO:0000256" key="9">
    <source>
        <dbReference type="HAMAP-Rule" id="MF_00208"/>
    </source>
</evidence>
<dbReference type="InterPro" id="IPR036615">
    <property type="entry name" value="Mur_ligase_C_dom_sf"/>
</dbReference>
<feature type="binding site" evidence="9">
    <location>
        <position position="139"/>
    </location>
    <ligand>
        <name>UDP-N-acetyl-alpha-D-muramoyl-L-alanyl-D-glutamate</name>
        <dbReference type="ChEBI" id="CHEBI:83900"/>
    </ligand>
</feature>
<comment type="subcellular location">
    <subcellularLocation>
        <location evidence="9 10">Cytoplasm</location>
    </subcellularLocation>
</comment>
<feature type="binding site" evidence="9">
    <location>
        <position position="18"/>
    </location>
    <ligand>
        <name>UDP-N-acetyl-alpha-D-muramoyl-L-alanyl-D-glutamate</name>
        <dbReference type="ChEBI" id="CHEBI:83900"/>
    </ligand>
</feature>
<evidence type="ECO:0000259" key="11">
    <source>
        <dbReference type="Pfam" id="PF02875"/>
    </source>
</evidence>
<accession>A0ABT0TX98</accession>
<dbReference type="Pfam" id="PF08245">
    <property type="entry name" value="Mur_ligase_M"/>
    <property type="match status" value="1"/>
</dbReference>
<dbReference type="InterPro" id="IPR013221">
    <property type="entry name" value="Mur_ligase_cen"/>
</dbReference>
<reference evidence="13" key="1">
    <citation type="submission" date="2022-06" db="EMBL/GenBank/DDBJ databases">
        <title>Helicobacter colisuis sp. nov.</title>
        <authorList>
            <person name="Papic B."/>
            <person name="Gruntar I."/>
        </authorList>
    </citation>
    <scope>NUCLEOTIDE SEQUENCE</scope>
    <source>
        <strain evidence="13">11154-15</strain>
    </source>
</reference>
<dbReference type="Gene3D" id="3.40.1190.10">
    <property type="entry name" value="Mur-like, catalytic domain"/>
    <property type="match status" value="1"/>
</dbReference>
<dbReference type="InterPro" id="IPR005761">
    <property type="entry name" value="UDP-N-AcMur-Glu-dNH2Pim_ligase"/>
</dbReference>
<sequence>MKIALDISRDFKFLSDDSREVSKDCAFFVTQSSQKYLKEVQKKGCEFFVTPKELSSYLKLDLQCIGITGTNGKTTTAAMIYSILLDMGYKVGLLGTRGFFINGIQKRPKGLTTPSTLEIYTAINEAKQEGCEFFVMEVSSHAIVQNRIEGLEFALKILTNITSDHLDYHKTLENYIATKNSFFANPNDKKLINKDEKNAQYSLQNTLTYGIESASTFSIKAYSLKGGITAQITYGSQVATLDSLLLGKHNLYNALAAIGAVQMLTQKPLQEIANQLENFGGVMGRMQIINQKPLIIVDFAHTEDGMEQIFQSFLHQKIAVLFGAGGDRDKTKRPKMGFCASKYAQKIYLTSDNPRNEDPKIIMQEILSGIPHNKLSRVTLEVNRSLAIQKAIAQLKEDEVLLVLGKGDETYQIIGDRTLHFDDSEEIKKALKAK</sequence>
<organism evidence="13 14">
    <name type="scientific">Helicobacter colisuis</name>
    <dbReference type="NCBI Taxonomy" id="2949739"/>
    <lineage>
        <taxon>Bacteria</taxon>
        <taxon>Pseudomonadati</taxon>
        <taxon>Campylobacterota</taxon>
        <taxon>Epsilonproteobacteria</taxon>
        <taxon>Campylobacterales</taxon>
        <taxon>Helicobacteraceae</taxon>
        <taxon>Helicobacter</taxon>
    </lineage>
</organism>